<evidence type="ECO:0000259" key="2">
    <source>
        <dbReference type="Pfam" id="PF25455"/>
    </source>
</evidence>
<dbReference type="Proteomes" id="UP000001176">
    <property type="component" value="Chromosome"/>
</dbReference>
<keyword evidence="1" id="KW-0809">Transit peptide</keyword>
<proteinExistence type="predicted"/>
<dbReference type="KEGG" id="gdi:GDI3266"/>
<keyword evidence="3" id="KW-0808">Transferase</keyword>
<dbReference type="STRING" id="272568.GDI3266"/>
<dbReference type="eggNOG" id="COG0354">
    <property type="taxonomic scope" value="Bacteria"/>
</dbReference>
<evidence type="ECO:0000256" key="1">
    <source>
        <dbReference type="ARBA" id="ARBA00022946"/>
    </source>
</evidence>
<dbReference type="Pfam" id="PF25455">
    <property type="entry name" value="Beta-barrel_CAF17_C"/>
    <property type="match status" value="1"/>
</dbReference>
<dbReference type="GO" id="GO:0016226">
    <property type="term" value="P:iron-sulfur cluster assembly"/>
    <property type="evidence" value="ECO:0007669"/>
    <property type="project" value="TreeGrafter"/>
</dbReference>
<dbReference type="HOGENOM" id="CLU_007884_7_1_5"/>
<name>A9H151_GLUDA</name>
<gene>
    <name evidence="3" type="ordered locus">GDI3266</name>
</gene>
<protein>
    <submittedName>
        <fullName evidence="3">Putative aminomethyltransferase protein (Glycine cleavage)</fullName>
    </submittedName>
</protein>
<dbReference type="PANTHER" id="PTHR22602:SF0">
    <property type="entry name" value="TRANSFERASE CAF17, MITOCHONDRIAL-RELATED"/>
    <property type="match status" value="1"/>
</dbReference>
<dbReference type="GO" id="GO:0032259">
    <property type="term" value="P:methylation"/>
    <property type="evidence" value="ECO:0007669"/>
    <property type="project" value="UniProtKB-KW"/>
</dbReference>
<evidence type="ECO:0000313" key="3">
    <source>
        <dbReference type="EMBL" id="CAP57209.1"/>
    </source>
</evidence>
<dbReference type="OrthoDB" id="9796287at2"/>
<organism evidence="3 4">
    <name type="scientific">Gluconacetobacter diazotrophicus (strain ATCC 49037 / DSM 5601 / CCUG 37298 / CIP 103539 / LMG 7603 / PAl5)</name>
    <dbReference type="NCBI Taxonomy" id="272568"/>
    <lineage>
        <taxon>Bacteria</taxon>
        <taxon>Pseudomonadati</taxon>
        <taxon>Pseudomonadota</taxon>
        <taxon>Alphaproteobacteria</taxon>
        <taxon>Acetobacterales</taxon>
        <taxon>Acetobacteraceae</taxon>
        <taxon>Gluconacetobacter</taxon>
    </lineage>
</organism>
<dbReference type="Gene3D" id="3.30.1360.120">
    <property type="entry name" value="Probable tRNA modification gtpase trme, domain 1"/>
    <property type="match status" value="2"/>
</dbReference>
<reference evidence="3 4" key="1">
    <citation type="journal article" date="2009" name="BMC Genomics">
        <title>Complete genome sequence of the sugarcane nitrogen-fixing endophyte Gluconacetobacter diazotrophicus Pal5.</title>
        <authorList>
            <person name="Bertalan M."/>
            <person name="Albano R."/>
            <person name="Padua V."/>
            <person name="Rouws L."/>
            <person name="Rojas C."/>
            <person name="Hemerly A."/>
            <person name="Teixeira K."/>
            <person name="Schwab S."/>
            <person name="Araujo J."/>
            <person name="Oliveira A."/>
            <person name="Franca L."/>
            <person name="Magalhaes V."/>
            <person name="Alqueres S."/>
            <person name="Cardoso A."/>
            <person name="Almeida W."/>
            <person name="Loureiro M.M."/>
            <person name="Nogueira E."/>
            <person name="Cidade D."/>
            <person name="Oliveira D."/>
            <person name="Simao T."/>
            <person name="Macedo J."/>
            <person name="Valadao A."/>
            <person name="Dreschsel M."/>
            <person name="Freitas F."/>
            <person name="Vidal M."/>
            <person name="Guedes H."/>
            <person name="Rodrigues E."/>
            <person name="Meneses C."/>
            <person name="Brioso P."/>
            <person name="Pozzer L."/>
            <person name="Figueiredo D."/>
            <person name="Montano H."/>
            <person name="Junior J."/>
            <person name="Filho G."/>
            <person name="Flores V."/>
            <person name="Ferreira B."/>
            <person name="Branco A."/>
            <person name="Gonzalez P."/>
            <person name="Guillobel H."/>
            <person name="Lemos M."/>
            <person name="Seibel L."/>
            <person name="Macedo J."/>
            <person name="Alves-Ferreira M."/>
            <person name="Sachetto-Martins G."/>
            <person name="Coelho A."/>
            <person name="Santos E."/>
            <person name="Amaral G."/>
            <person name="Neves A."/>
            <person name="Pacheco A.B."/>
            <person name="Carvalho D."/>
            <person name="Lery L."/>
            <person name="Bisch P."/>
            <person name="Rossle S.C."/>
            <person name="Urmenyi T."/>
            <person name="Kruger W.V."/>
            <person name="Martins O."/>
            <person name="Baldani J.I."/>
            <person name="Ferreira P.C."/>
        </authorList>
    </citation>
    <scope>NUCLEOTIDE SEQUENCE [LARGE SCALE GENOMIC DNA]</scope>
    <source>
        <strain evidence="4">ATCC 49037 / DSM 5601 / CCUG 37298 / CIP 103539 / LMG 7603 / PAl5</strain>
    </source>
</reference>
<dbReference type="GO" id="GO:0008168">
    <property type="term" value="F:methyltransferase activity"/>
    <property type="evidence" value="ECO:0007669"/>
    <property type="project" value="UniProtKB-KW"/>
</dbReference>
<dbReference type="AlphaFoldDB" id="A9H151"/>
<accession>A9H151</accession>
<dbReference type="InterPro" id="IPR017703">
    <property type="entry name" value="YgfZ/GCV_T_CS"/>
</dbReference>
<keyword evidence="3" id="KW-0489">Methyltransferase</keyword>
<dbReference type="KEGG" id="gdj:Gdia_3099"/>
<dbReference type="PANTHER" id="PTHR22602">
    <property type="entry name" value="TRANSFERASE CAF17, MITOCHONDRIAL-RELATED"/>
    <property type="match status" value="1"/>
</dbReference>
<feature type="domain" description="CAF17 C-terminal" evidence="2">
    <location>
        <begin position="219"/>
        <end position="284"/>
    </location>
</feature>
<keyword evidence="4" id="KW-1185">Reference proteome</keyword>
<dbReference type="NCBIfam" id="TIGR03317">
    <property type="entry name" value="ygfZ_signature"/>
    <property type="match status" value="1"/>
</dbReference>
<dbReference type="InterPro" id="IPR057460">
    <property type="entry name" value="CAF17_C"/>
</dbReference>
<dbReference type="EMBL" id="AM889285">
    <property type="protein sequence ID" value="CAP57209.1"/>
    <property type="molecule type" value="Genomic_DNA"/>
</dbReference>
<dbReference type="SUPFAM" id="SSF103025">
    <property type="entry name" value="Folate-binding domain"/>
    <property type="match status" value="1"/>
</dbReference>
<dbReference type="InterPro" id="IPR045179">
    <property type="entry name" value="YgfZ/GcvT"/>
</dbReference>
<dbReference type="InterPro" id="IPR027266">
    <property type="entry name" value="TrmE/GcvT-like"/>
</dbReference>
<sequence length="291" mass="31343">MAFPLSPGAHATNIHTAMTHFAFLPDRAVLAISGADRVSFLQGLVSNDVAAVAPGQAVWTAFLTPQGKWQADFFLFAEADGERLLLDCEAAQADMLRQRLARYRLRSDVSIDPTGFAVHAAWGAVPPMLDSAIGAPDPRLAEAGWRLILPRPTPDAADHAAYDAHRLALGLPDGSRDCEEGKTLLLEANFEALNGISWTKGCYMGQELTARTRYRGLVRRKLLPVSGAALPPPGTPLMHGEKEAGIMASSRDGRGLAMLRLDHRSAELTAEGHSVQVHIPSWLTLKTEAEG</sequence>
<evidence type="ECO:0000313" key="4">
    <source>
        <dbReference type="Proteomes" id="UP000001176"/>
    </source>
</evidence>